<accession>A0A8X6TZQ8</accession>
<evidence type="ECO:0000313" key="2">
    <source>
        <dbReference type="Proteomes" id="UP000887013"/>
    </source>
</evidence>
<dbReference type="Proteomes" id="UP000887013">
    <property type="component" value="Unassembled WGS sequence"/>
</dbReference>
<gene>
    <name evidence="1" type="ORF">NPIL_53811</name>
</gene>
<comment type="caution">
    <text evidence="1">The sequence shown here is derived from an EMBL/GenBank/DDBJ whole genome shotgun (WGS) entry which is preliminary data.</text>
</comment>
<keyword evidence="2" id="KW-1185">Reference proteome</keyword>
<reference evidence="1" key="1">
    <citation type="submission" date="2020-08" db="EMBL/GenBank/DDBJ databases">
        <title>Multicomponent nature underlies the extraordinary mechanical properties of spider dragline silk.</title>
        <authorList>
            <person name="Kono N."/>
            <person name="Nakamura H."/>
            <person name="Mori M."/>
            <person name="Yoshida Y."/>
            <person name="Ohtoshi R."/>
            <person name="Malay A.D."/>
            <person name="Moran D.A.P."/>
            <person name="Tomita M."/>
            <person name="Numata K."/>
            <person name="Arakawa K."/>
        </authorList>
    </citation>
    <scope>NUCLEOTIDE SEQUENCE</scope>
</reference>
<dbReference type="EMBL" id="BMAW01018810">
    <property type="protein sequence ID" value="GFT60351.1"/>
    <property type="molecule type" value="Genomic_DNA"/>
</dbReference>
<protein>
    <submittedName>
        <fullName evidence="1">Uncharacterized protein</fullName>
    </submittedName>
</protein>
<evidence type="ECO:0000313" key="1">
    <source>
        <dbReference type="EMBL" id="GFT60351.1"/>
    </source>
</evidence>
<organism evidence="1 2">
    <name type="scientific">Nephila pilipes</name>
    <name type="common">Giant wood spider</name>
    <name type="synonym">Nephila maculata</name>
    <dbReference type="NCBI Taxonomy" id="299642"/>
    <lineage>
        <taxon>Eukaryota</taxon>
        <taxon>Metazoa</taxon>
        <taxon>Ecdysozoa</taxon>
        <taxon>Arthropoda</taxon>
        <taxon>Chelicerata</taxon>
        <taxon>Arachnida</taxon>
        <taxon>Araneae</taxon>
        <taxon>Araneomorphae</taxon>
        <taxon>Entelegynae</taxon>
        <taxon>Araneoidea</taxon>
        <taxon>Nephilidae</taxon>
        <taxon>Nephila</taxon>
    </lineage>
</organism>
<name>A0A8X6TZQ8_NEPPI</name>
<sequence length="109" mass="12129">MCIPNCTKGKYTLTSSSGGEDIERREIESRGMGRFPSPPLIARGHHFTLTIVVRLVKHEGARVIPGQAGFKVEVCIWGERHLNHRMTVAIAPGCARKNALKLSTVEYRM</sequence>
<dbReference type="AlphaFoldDB" id="A0A8X6TZQ8"/>
<proteinExistence type="predicted"/>